<evidence type="ECO:0000256" key="1">
    <source>
        <dbReference type="SAM" id="MobiDB-lite"/>
    </source>
</evidence>
<name>I1R6Y7_ORYGL</name>
<protein>
    <submittedName>
        <fullName evidence="2">Uncharacterized protein</fullName>
    </submittedName>
</protein>
<dbReference type="AlphaFoldDB" id="I1R6Y7"/>
<feature type="region of interest" description="Disordered" evidence="1">
    <location>
        <begin position="29"/>
        <end position="72"/>
    </location>
</feature>
<evidence type="ECO:0000313" key="3">
    <source>
        <dbReference type="Proteomes" id="UP000007306"/>
    </source>
</evidence>
<reference evidence="2 3" key="2">
    <citation type="submission" date="2018-04" db="EMBL/GenBank/DDBJ databases">
        <title>OglaRS2 (Oryza glaberrima Reference Sequence Version 2).</title>
        <authorList>
            <person name="Zhang J."/>
            <person name="Kudrna D."/>
            <person name="Lee S."/>
            <person name="Talag J."/>
            <person name="Rajasekar S."/>
            <person name="Wing R.A."/>
        </authorList>
    </citation>
    <scope>NUCLEOTIDE SEQUENCE [LARGE SCALE GENOMIC DNA]</scope>
    <source>
        <strain evidence="2 3">cv. IRGC 96717</strain>
    </source>
</reference>
<accession>I1R6Y7</accession>
<keyword evidence="3" id="KW-1185">Reference proteome</keyword>
<evidence type="ECO:0000313" key="2">
    <source>
        <dbReference type="EnsemblPlants" id="ORGLA12G0129300.1"/>
    </source>
</evidence>
<proteinExistence type="predicted"/>
<reference evidence="2" key="1">
    <citation type="submission" date="2015-06" db="UniProtKB">
        <authorList>
            <consortium name="EnsemblPlants"/>
        </authorList>
    </citation>
    <scope>IDENTIFICATION</scope>
</reference>
<organism evidence="2 3">
    <name type="scientific">Oryza glaberrima</name>
    <name type="common">African rice</name>
    <dbReference type="NCBI Taxonomy" id="4538"/>
    <lineage>
        <taxon>Eukaryota</taxon>
        <taxon>Viridiplantae</taxon>
        <taxon>Streptophyta</taxon>
        <taxon>Embryophyta</taxon>
        <taxon>Tracheophyta</taxon>
        <taxon>Spermatophyta</taxon>
        <taxon>Magnoliopsida</taxon>
        <taxon>Liliopsida</taxon>
        <taxon>Poales</taxon>
        <taxon>Poaceae</taxon>
        <taxon>BOP clade</taxon>
        <taxon>Oryzoideae</taxon>
        <taxon>Oryzeae</taxon>
        <taxon>Oryzinae</taxon>
        <taxon>Oryza</taxon>
    </lineage>
</organism>
<sequence length="72" mass="7877">MAVIMITETDRIVVVTRMTTSRTDEIKATTDKVNDITTSHGDDETRDPQTSRGPEDEVVGPGDKPPTTIVPH</sequence>
<dbReference type="EnsemblPlants" id="ORGLA12G0129300.1">
    <property type="protein sequence ID" value="ORGLA12G0129300.1"/>
    <property type="gene ID" value="ORGLA12G0129300"/>
</dbReference>
<feature type="compositionally biased region" description="Basic and acidic residues" evidence="1">
    <location>
        <begin position="29"/>
        <end position="55"/>
    </location>
</feature>
<dbReference type="Gramene" id="ORGLA12G0129300.1">
    <property type="protein sequence ID" value="ORGLA12G0129300.1"/>
    <property type="gene ID" value="ORGLA12G0129300"/>
</dbReference>
<dbReference type="HOGENOM" id="CLU_2726324_0_0_1"/>
<dbReference type="Proteomes" id="UP000007306">
    <property type="component" value="Chromosome 12"/>
</dbReference>